<name>A0A225UIL9_9STRA</name>
<dbReference type="Proteomes" id="UP000198211">
    <property type="component" value="Unassembled WGS sequence"/>
</dbReference>
<comment type="caution">
    <text evidence="1">The sequence shown here is derived from an EMBL/GenBank/DDBJ whole genome shotgun (WGS) entry which is preliminary data.</text>
</comment>
<proteinExistence type="predicted"/>
<keyword evidence="2" id="KW-1185">Reference proteome</keyword>
<protein>
    <submittedName>
        <fullName evidence="1">Uncharacterized protein</fullName>
    </submittedName>
</protein>
<evidence type="ECO:0000313" key="2">
    <source>
        <dbReference type="Proteomes" id="UP000198211"/>
    </source>
</evidence>
<dbReference type="AlphaFoldDB" id="A0A225UIL9"/>
<organism evidence="1 2">
    <name type="scientific">Phytophthora megakarya</name>
    <dbReference type="NCBI Taxonomy" id="4795"/>
    <lineage>
        <taxon>Eukaryota</taxon>
        <taxon>Sar</taxon>
        <taxon>Stramenopiles</taxon>
        <taxon>Oomycota</taxon>
        <taxon>Peronosporomycetes</taxon>
        <taxon>Peronosporales</taxon>
        <taxon>Peronosporaceae</taxon>
        <taxon>Phytophthora</taxon>
    </lineage>
</organism>
<accession>A0A225UIL9</accession>
<dbReference type="EMBL" id="NBNE01016761">
    <property type="protein sequence ID" value="OWY93067.1"/>
    <property type="molecule type" value="Genomic_DNA"/>
</dbReference>
<dbReference type="OrthoDB" id="127233at2759"/>
<sequence length="206" mass="23520">DPWDLWFITASNNAGIVPNQNPIEAHHSSIKKVAAGHLRVAISHVLAATLPKILIDCGRDRSMISITPIKTFAPEPINEDIYVAAKALCKSKNHYPRHKGKTKHAIDQIQRYYFSADYYVVNHENLYGVKVTKAIEPPFMKSGARYWDMYFKKREEKVTMAVEQLSNTINYSFRMPKLTEEIRLVSHNRELAHEKLKSVPASSVLC</sequence>
<evidence type="ECO:0000313" key="1">
    <source>
        <dbReference type="EMBL" id="OWY93067.1"/>
    </source>
</evidence>
<feature type="non-terminal residue" evidence="1">
    <location>
        <position position="1"/>
    </location>
</feature>
<reference evidence="2" key="1">
    <citation type="submission" date="2017-03" db="EMBL/GenBank/DDBJ databases">
        <title>Phytopthora megakarya and P. palmivora, two closely related causual agents of cacao black pod achieved similar genome size and gene model numbers by different mechanisms.</title>
        <authorList>
            <person name="Ali S."/>
            <person name="Shao J."/>
            <person name="Larry D.J."/>
            <person name="Kronmiller B."/>
            <person name="Shen D."/>
            <person name="Strem M.D."/>
            <person name="Melnick R.L."/>
            <person name="Guiltinan M.J."/>
            <person name="Tyler B.M."/>
            <person name="Meinhardt L.W."/>
            <person name="Bailey B.A."/>
        </authorList>
    </citation>
    <scope>NUCLEOTIDE SEQUENCE [LARGE SCALE GENOMIC DNA]</scope>
    <source>
        <strain evidence="2">zdho120</strain>
    </source>
</reference>
<gene>
    <name evidence="1" type="ORF">PHMEG_00037670</name>
</gene>